<proteinExistence type="predicted"/>
<dbReference type="GO" id="GO:0043565">
    <property type="term" value="F:sequence-specific DNA binding"/>
    <property type="evidence" value="ECO:0007669"/>
    <property type="project" value="InterPro"/>
</dbReference>
<dbReference type="PROSITE" id="PS00041">
    <property type="entry name" value="HTH_ARAC_FAMILY_1"/>
    <property type="match status" value="1"/>
</dbReference>
<dbReference type="PROSITE" id="PS50110">
    <property type="entry name" value="RESPONSE_REGULATORY"/>
    <property type="match status" value="1"/>
</dbReference>
<dbReference type="Proteomes" id="UP000824242">
    <property type="component" value="Unassembled WGS sequence"/>
</dbReference>
<dbReference type="CDD" id="cd17536">
    <property type="entry name" value="REC_YesN-like"/>
    <property type="match status" value="1"/>
</dbReference>
<protein>
    <recommendedName>
        <fullName evidence="1">Stage 0 sporulation protein A homolog</fullName>
    </recommendedName>
</protein>
<dbReference type="GO" id="GO:0003700">
    <property type="term" value="F:DNA-binding transcription factor activity"/>
    <property type="evidence" value="ECO:0007669"/>
    <property type="project" value="InterPro"/>
</dbReference>
<accession>A0A9D1AKD1</accession>
<evidence type="ECO:0000313" key="9">
    <source>
        <dbReference type="EMBL" id="HIR46167.1"/>
    </source>
</evidence>
<dbReference type="GO" id="GO:0000160">
    <property type="term" value="P:phosphorelay signal transduction system"/>
    <property type="evidence" value="ECO:0007669"/>
    <property type="project" value="InterPro"/>
</dbReference>
<dbReference type="InterPro" id="IPR011006">
    <property type="entry name" value="CheY-like_superfamily"/>
</dbReference>
<evidence type="ECO:0000256" key="5">
    <source>
        <dbReference type="ARBA" id="ARBA00024867"/>
    </source>
</evidence>
<organism evidence="9 10">
    <name type="scientific">Candidatus Caccousia avicola</name>
    <dbReference type="NCBI Taxonomy" id="2840721"/>
    <lineage>
        <taxon>Bacteria</taxon>
        <taxon>Bacillati</taxon>
        <taxon>Bacillota</taxon>
        <taxon>Clostridia</taxon>
        <taxon>Eubacteriales</taxon>
        <taxon>Oscillospiraceae</taxon>
        <taxon>Oscillospiraceae incertae sedis</taxon>
        <taxon>Candidatus Caccousia</taxon>
    </lineage>
</organism>
<dbReference type="Pfam" id="PF12833">
    <property type="entry name" value="HTH_18"/>
    <property type="match status" value="1"/>
</dbReference>
<dbReference type="InterPro" id="IPR009057">
    <property type="entry name" value="Homeodomain-like_sf"/>
</dbReference>
<evidence type="ECO:0000259" key="8">
    <source>
        <dbReference type="PROSITE" id="PS50110"/>
    </source>
</evidence>
<evidence type="ECO:0000256" key="6">
    <source>
        <dbReference type="PROSITE-ProRule" id="PRU00169"/>
    </source>
</evidence>
<name>A0A9D1AKD1_9FIRM</name>
<feature type="modified residue" description="4-aspartylphosphate" evidence="6">
    <location>
        <position position="62"/>
    </location>
</feature>
<comment type="function">
    <text evidence="5">May play the central regulatory role in sporulation. It may be an element of the effector pathway responsible for the activation of sporulation genes in response to nutritional stress. Spo0A may act in concert with spo0H (a sigma factor) to control the expression of some genes that are critical to the sporulation process.</text>
</comment>
<dbReference type="SUPFAM" id="SSF46689">
    <property type="entry name" value="Homeodomain-like"/>
    <property type="match status" value="2"/>
</dbReference>
<sequence>MHTPTRHILVVDDDSAIRREICGFLEEYCRETGVSLLAYEAENGQKAVETVCARPIDLIFSDIKMPLCTGTQMMEKLRALGYTGQIVIISGFEDYHLIRSSMKLGAVDYLLKPIAQEEFCSILGDCLRRVGERASRHAVSAGTPEELYREQHAVDLLAAGSPEGEPCLPGGSAIVCVADLFHERVPDEARRRSAFVQMRAVVQEALEGAELLQGTYRGSWAILLTSPCTADAARELRRALRGQRIRFGCCDRPYACADLPAAFSLCMERLSLFFYDIPDLFTAVQEPFPYENLMKQLVSSVCACDFIGFSGFLSQLFACLCRDKPDLEETRRLLSSILYRAMTQNNAMIAVAGQYKFTEHDLLPCIEEATSAMELRRRMMEILHLYMETMQERAVSRDSYNVSKVKQLLEQEYMKEISLTEISERLGIHPNYLSTLFKTETGITYSQYLRSLRVKKASEMMRTTNLKVYEIAERVGYSDTASFYRVFKEELGMSPARYKRSLSE</sequence>
<comment type="caution">
    <text evidence="9">The sequence shown here is derived from an EMBL/GenBank/DDBJ whole genome shotgun (WGS) entry which is preliminary data.</text>
</comment>
<dbReference type="InterPro" id="IPR020449">
    <property type="entry name" value="Tscrpt_reg_AraC-type_HTH"/>
</dbReference>
<dbReference type="Gene3D" id="1.10.10.60">
    <property type="entry name" value="Homeodomain-like"/>
    <property type="match status" value="2"/>
</dbReference>
<dbReference type="AlphaFoldDB" id="A0A9D1AKD1"/>
<dbReference type="InterPro" id="IPR018062">
    <property type="entry name" value="HTH_AraC-typ_CS"/>
</dbReference>
<evidence type="ECO:0000256" key="1">
    <source>
        <dbReference type="ARBA" id="ARBA00018672"/>
    </source>
</evidence>
<dbReference type="Pfam" id="PF00072">
    <property type="entry name" value="Response_reg"/>
    <property type="match status" value="1"/>
</dbReference>
<reference evidence="9" key="1">
    <citation type="submission" date="2020-10" db="EMBL/GenBank/DDBJ databases">
        <authorList>
            <person name="Gilroy R."/>
        </authorList>
    </citation>
    <scope>NUCLEOTIDE SEQUENCE</scope>
    <source>
        <strain evidence="9">ChiSxjej1B13-7958</strain>
    </source>
</reference>
<reference evidence="9" key="2">
    <citation type="journal article" date="2021" name="PeerJ">
        <title>Extensive microbial diversity within the chicken gut microbiome revealed by metagenomics and culture.</title>
        <authorList>
            <person name="Gilroy R."/>
            <person name="Ravi A."/>
            <person name="Getino M."/>
            <person name="Pursley I."/>
            <person name="Horton D.L."/>
            <person name="Alikhan N.F."/>
            <person name="Baker D."/>
            <person name="Gharbi K."/>
            <person name="Hall N."/>
            <person name="Watson M."/>
            <person name="Adriaenssens E.M."/>
            <person name="Foster-Nyarko E."/>
            <person name="Jarju S."/>
            <person name="Secka A."/>
            <person name="Antonio M."/>
            <person name="Oren A."/>
            <person name="Chaudhuri R.R."/>
            <person name="La Ragione R."/>
            <person name="Hildebrand F."/>
            <person name="Pallen M.J."/>
        </authorList>
    </citation>
    <scope>NUCLEOTIDE SEQUENCE</scope>
    <source>
        <strain evidence="9">ChiSxjej1B13-7958</strain>
    </source>
</reference>
<dbReference type="PRINTS" id="PR00032">
    <property type="entry name" value="HTHARAC"/>
</dbReference>
<evidence type="ECO:0000256" key="4">
    <source>
        <dbReference type="ARBA" id="ARBA00023163"/>
    </source>
</evidence>
<dbReference type="InterPro" id="IPR001789">
    <property type="entry name" value="Sig_transdc_resp-reg_receiver"/>
</dbReference>
<dbReference type="SMART" id="SM00342">
    <property type="entry name" value="HTH_ARAC"/>
    <property type="match status" value="1"/>
</dbReference>
<dbReference type="PROSITE" id="PS01124">
    <property type="entry name" value="HTH_ARAC_FAMILY_2"/>
    <property type="match status" value="1"/>
</dbReference>
<keyword evidence="2" id="KW-0805">Transcription regulation</keyword>
<feature type="domain" description="HTH araC/xylS-type" evidence="7">
    <location>
        <begin position="403"/>
        <end position="501"/>
    </location>
</feature>
<dbReference type="PANTHER" id="PTHR43280:SF10">
    <property type="entry name" value="REGULATORY PROTEIN POCR"/>
    <property type="match status" value="1"/>
</dbReference>
<dbReference type="InterPro" id="IPR018060">
    <property type="entry name" value="HTH_AraC"/>
</dbReference>
<gene>
    <name evidence="9" type="ORF">IAB89_00710</name>
</gene>
<dbReference type="SMART" id="SM00448">
    <property type="entry name" value="REC"/>
    <property type="match status" value="1"/>
</dbReference>
<dbReference type="PANTHER" id="PTHR43280">
    <property type="entry name" value="ARAC-FAMILY TRANSCRIPTIONAL REGULATOR"/>
    <property type="match status" value="1"/>
</dbReference>
<dbReference type="EMBL" id="DVGZ01000009">
    <property type="protein sequence ID" value="HIR46167.1"/>
    <property type="molecule type" value="Genomic_DNA"/>
</dbReference>
<evidence type="ECO:0000256" key="2">
    <source>
        <dbReference type="ARBA" id="ARBA00023015"/>
    </source>
</evidence>
<evidence type="ECO:0000313" key="10">
    <source>
        <dbReference type="Proteomes" id="UP000824242"/>
    </source>
</evidence>
<keyword evidence="6" id="KW-0597">Phosphoprotein</keyword>
<keyword evidence="4" id="KW-0804">Transcription</keyword>
<dbReference type="SUPFAM" id="SSF52172">
    <property type="entry name" value="CheY-like"/>
    <property type="match status" value="1"/>
</dbReference>
<evidence type="ECO:0000259" key="7">
    <source>
        <dbReference type="PROSITE" id="PS01124"/>
    </source>
</evidence>
<keyword evidence="3" id="KW-0238">DNA-binding</keyword>
<feature type="domain" description="Response regulatory" evidence="8">
    <location>
        <begin position="7"/>
        <end position="127"/>
    </location>
</feature>
<dbReference type="Gene3D" id="3.40.50.2300">
    <property type="match status" value="1"/>
</dbReference>
<evidence type="ECO:0000256" key="3">
    <source>
        <dbReference type="ARBA" id="ARBA00023125"/>
    </source>
</evidence>